<dbReference type="GO" id="GO:0042834">
    <property type="term" value="F:peptidoglycan binding"/>
    <property type="evidence" value="ECO:0007669"/>
    <property type="project" value="InterPro"/>
</dbReference>
<evidence type="ECO:0000259" key="1">
    <source>
        <dbReference type="PROSITE" id="PS51724"/>
    </source>
</evidence>
<dbReference type="EMBL" id="JH611185">
    <property type="protein sequence ID" value="EJP72901.1"/>
    <property type="molecule type" value="Genomic_DNA"/>
</dbReference>
<dbReference type="PROSITE" id="PS51724">
    <property type="entry name" value="SPOR"/>
    <property type="match status" value="1"/>
</dbReference>
<name>J5KK52_9GAMM</name>
<reference evidence="2 3" key="1">
    <citation type="journal article" date="2012" name="ISME J.">
        <title>Genomic insights to SAR86, an abundant and uncultivated marine bacterial lineage.</title>
        <authorList>
            <person name="Dupont C.L."/>
            <person name="Rusch D.B."/>
            <person name="Yooseph S."/>
            <person name="Lombardo M.J."/>
            <person name="Richter R.A."/>
            <person name="Valas R."/>
            <person name="Novotny M."/>
            <person name="Yee-Greenbaum J."/>
            <person name="Selengut J.D."/>
            <person name="Haft D.H."/>
            <person name="Halpern A.L."/>
            <person name="Lasken R.S."/>
            <person name="Nealson K."/>
            <person name="Friedman R."/>
            <person name="Venter J.C."/>
        </authorList>
    </citation>
    <scope>NUCLEOTIDE SEQUENCE [LARGE SCALE GENOMIC DNA]</scope>
</reference>
<organism evidence="2 3">
    <name type="scientific">SAR86 cluster bacterium SAR86B</name>
    <dbReference type="NCBI Taxonomy" id="1123867"/>
    <lineage>
        <taxon>Bacteria</taxon>
        <taxon>Pseudomonadati</taxon>
        <taxon>Pseudomonadota</taxon>
        <taxon>Gammaproteobacteria</taxon>
        <taxon>SAR86 cluster</taxon>
    </lineage>
</organism>
<dbReference type="Gene3D" id="3.30.70.1070">
    <property type="entry name" value="Sporulation related repeat"/>
    <property type="match status" value="1"/>
</dbReference>
<dbReference type="Pfam" id="PF05036">
    <property type="entry name" value="SPOR"/>
    <property type="match status" value="1"/>
</dbReference>
<protein>
    <submittedName>
        <fullName evidence="2">Putative phosphogluconate dehydratase</fullName>
    </submittedName>
</protein>
<evidence type="ECO:0000313" key="2">
    <source>
        <dbReference type="EMBL" id="EJP72901.1"/>
    </source>
</evidence>
<gene>
    <name evidence="2" type="ORF">NT02SARS_0804</name>
</gene>
<dbReference type="HOGENOM" id="CLU_1776127_0_0_6"/>
<dbReference type="InterPro" id="IPR036680">
    <property type="entry name" value="SPOR-like_sf"/>
</dbReference>
<feature type="domain" description="SPOR" evidence="1">
    <location>
        <begin position="71"/>
        <end position="150"/>
    </location>
</feature>
<evidence type="ECO:0000313" key="3">
    <source>
        <dbReference type="Proteomes" id="UP000010116"/>
    </source>
</evidence>
<dbReference type="Proteomes" id="UP000010116">
    <property type="component" value="Unassembled WGS sequence"/>
</dbReference>
<sequence length="152" mass="17553">MKLERIVGFIFLLSLLTVLLFTLDPNSQYQEPFLTESANTDTKPEIEETLIKKLPEETNDFVEPINKYDHEDDFERYVVRIHVLSSKEKAESIVKNLKINGYPAFVEAFGQTKQLNAVYAGPFISKEFLNDNIEEIYKLSEATEGEVEQWKG</sequence>
<proteinExistence type="predicted"/>
<accession>J5KK52</accession>
<dbReference type="InterPro" id="IPR007730">
    <property type="entry name" value="SPOR-like_dom"/>
</dbReference>
<dbReference type="AlphaFoldDB" id="J5KK52"/>
<dbReference type="SUPFAM" id="SSF110997">
    <property type="entry name" value="Sporulation related repeat"/>
    <property type="match status" value="1"/>
</dbReference>